<keyword evidence="7" id="KW-0812">Transmembrane</keyword>
<feature type="repeat" description="WD" evidence="5">
    <location>
        <begin position="231"/>
        <end position="272"/>
    </location>
</feature>
<dbReference type="InterPro" id="IPR016346">
    <property type="entry name" value="G-protein_beta_1-5"/>
</dbReference>
<evidence type="ECO:0000256" key="7">
    <source>
        <dbReference type="SAM" id="Phobius"/>
    </source>
</evidence>
<evidence type="ECO:0000256" key="6">
    <source>
        <dbReference type="SAM" id="Coils"/>
    </source>
</evidence>
<dbReference type="InterPro" id="IPR015943">
    <property type="entry name" value="WD40/YVTN_repeat-like_dom_sf"/>
</dbReference>
<feature type="repeat" description="WD" evidence="5">
    <location>
        <begin position="56"/>
        <end position="99"/>
    </location>
</feature>
<dbReference type="SMART" id="SM00320">
    <property type="entry name" value="WD40"/>
    <property type="match status" value="6"/>
</dbReference>
<feature type="coiled-coil region" evidence="6">
    <location>
        <begin position="9"/>
        <end position="36"/>
    </location>
</feature>
<comment type="caution">
    <text evidence="8">The sequence shown here is derived from an EMBL/GenBank/DDBJ whole genome shotgun (WGS) entry which is preliminary data.</text>
</comment>
<protein>
    <submittedName>
        <fullName evidence="8">Uncharacterized protein</fullName>
    </submittedName>
</protein>
<keyword evidence="4" id="KW-0807">Transducer</keyword>
<comment type="similarity">
    <text evidence="1">Belongs to the WD repeat G protein beta family.</text>
</comment>
<organism evidence="8 9">
    <name type="scientific">Coptotermes formosanus</name>
    <name type="common">Formosan subterranean termite</name>
    <dbReference type="NCBI Taxonomy" id="36987"/>
    <lineage>
        <taxon>Eukaryota</taxon>
        <taxon>Metazoa</taxon>
        <taxon>Ecdysozoa</taxon>
        <taxon>Arthropoda</taxon>
        <taxon>Hexapoda</taxon>
        <taxon>Insecta</taxon>
        <taxon>Pterygota</taxon>
        <taxon>Neoptera</taxon>
        <taxon>Polyneoptera</taxon>
        <taxon>Dictyoptera</taxon>
        <taxon>Blattodea</taxon>
        <taxon>Blattoidea</taxon>
        <taxon>Termitoidae</taxon>
        <taxon>Rhinotermitidae</taxon>
        <taxon>Coptotermes</taxon>
    </lineage>
</organism>
<dbReference type="PROSITE" id="PS50082">
    <property type="entry name" value="WD_REPEATS_2"/>
    <property type="match status" value="5"/>
</dbReference>
<keyword evidence="3" id="KW-0677">Repeat</keyword>
<dbReference type="InterPro" id="IPR036322">
    <property type="entry name" value="WD40_repeat_dom_sf"/>
</dbReference>
<dbReference type="Proteomes" id="UP000502823">
    <property type="component" value="Unassembled WGS sequence"/>
</dbReference>
<keyword evidence="7" id="KW-0472">Membrane</keyword>
<evidence type="ECO:0000256" key="5">
    <source>
        <dbReference type="PROSITE-ProRule" id="PRU00221"/>
    </source>
</evidence>
<dbReference type="FunCoup" id="A0A6L2PAX7">
    <property type="interactions" value="36"/>
</dbReference>
<dbReference type="GO" id="GO:0007165">
    <property type="term" value="P:signal transduction"/>
    <property type="evidence" value="ECO:0007669"/>
    <property type="project" value="UniProtKB-KW"/>
</dbReference>
<dbReference type="Gene3D" id="2.130.10.10">
    <property type="entry name" value="YVTN repeat-like/Quinoprotein amine dehydrogenase"/>
    <property type="match status" value="1"/>
</dbReference>
<feature type="repeat" description="WD" evidence="5">
    <location>
        <begin position="189"/>
        <end position="230"/>
    </location>
</feature>
<evidence type="ECO:0000256" key="3">
    <source>
        <dbReference type="ARBA" id="ARBA00022737"/>
    </source>
</evidence>
<dbReference type="InterPro" id="IPR001680">
    <property type="entry name" value="WD40_rpt"/>
</dbReference>
<dbReference type="CDD" id="cd00200">
    <property type="entry name" value="WD40"/>
    <property type="match status" value="1"/>
</dbReference>
<dbReference type="PRINTS" id="PR00319">
    <property type="entry name" value="GPROTEINB"/>
</dbReference>
<proteinExistence type="inferred from homology"/>
<dbReference type="Pfam" id="PF25391">
    <property type="entry name" value="WD40_Gbeta"/>
    <property type="match status" value="1"/>
</dbReference>
<feature type="transmembrane region" description="Helical" evidence="7">
    <location>
        <begin position="367"/>
        <end position="388"/>
    </location>
</feature>
<dbReference type="InterPro" id="IPR001632">
    <property type="entry name" value="WD40_G-protein_beta-like"/>
</dbReference>
<feature type="repeat" description="WD" evidence="5">
    <location>
        <begin position="100"/>
        <end position="141"/>
    </location>
</feature>
<dbReference type="SUPFAM" id="SSF50978">
    <property type="entry name" value="WD40 repeat-like"/>
    <property type="match status" value="1"/>
</dbReference>
<dbReference type="InParanoid" id="A0A6L2PAX7"/>
<evidence type="ECO:0000256" key="1">
    <source>
        <dbReference type="ARBA" id="ARBA00009768"/>
    </source>
</evidence>
<dbReference type="PROSITE" id="PS50294">
    <property type="entry name" value="WD_REPEATS_REGION"/>
    <property type="match status" value="3"/>
</dbReference>
<feature type="repeat" description="WD" evidence="5">
    <location>
        <begin position="148"/>
        <end position="188"/>
    </location>
</feature>
<dbReference type="AlphaFoldDB" id="A0A6L2PAX7"/>
<dbReference type="OrthoDB" id="10255630at2759"/>
<dbReference type="PRINTS" id="PR00320">
    <property type="entry name" value="GPROTEINBRPT"/>
</dbReference>
<name>A0A6L2PAX7_COPFO</name>
<keyword evidence="6" id="KW-0175">Coiled coil</keyword>
<keyword evidence="9" id="KW-1185">Reference proteome</keyword>
<reference evidence="9" key="1">
    <citation type="submission" date="2020-01" db="EMBL/GenBank/DDBJ databases">
        <title>Draft genome sequence of the Termite Coptotermes fromosanus.</title>
        <authorList>
            <person name="Itakura S."/>
            <person name="Yosikawa Y."/>
            <person name="Umezawa K."/>
        </authorList>
    </citation>
    <scope>NUCLEOTIDE SEQUENCE [LARGE SCALE GENOMIC DNA]</scope>
</reference>
<evidence type="ECO:0000313" key="8">
    <source>
        <dbReference type="EMBL" id="GFG29486.1"/>
    </source>
</evidence>
<keyword evidence="2 5" id="KW-0853">WD repeat</keyword>
<dbReference type="InterPro" id="IPR020472">
    <property type="entry name" value="WD40_PAC1"/>
</dbReference>
<evidence type="ECO:0000256" key="2">
    <source>
        <dbReference type="ARBA" id="ARBA00022574"/>
    </source>
</evidence>
<accession>A0A6L2PAX7</accession>
<keyword evidence="7" id="KW-1133">Transmembrane helix</keyword>
<sequence>MPPKDDPEVQKLRKELDDLMTKIKEEQKKAADKTLQDICGDMADAPKVRLSTKKLLKGHINKVNSIHFSGDSRQVHAVTGSLDGKLIVWDTWTGNKVQVIPLRSSWVMSVAFAPSGNYVACGGMDNMCTVYDLNNRDATGAAKIVRELLGYEGFLSSCRFLDDKTIITGSGDMKICLWDLEMGKRSMEFEAHSGDVVSISLSPDSKSYVTGSVDKSCRLWDLRDEKPKQTFFGHASDVNSVCFHPSGYAFATGSEDKTARMFDIRSDQSIATYHPPNNTSGFTSCGLSLSGRYVLCGSDDSSVHIWDTLKNQHNGKSLKSWPSMYNGLMPASYTRSSMFQSCVDWGRNKSSQKEGNWDMKLTIHLHLVHTLIMCGAVLSLPLMLSWLIQGHISFALYKKIKNLDSITGSLGTWQCQTVKSGAHVYIPPSSFFCAGIKLDAWLVMRTASHHCLWLVTGWPLQHAPGTKTSVSGCDCKPTCLRNYLRGDHEVILPCSNSV</sequence>
<evidence type="ECO:0000256" key="4">
    <source>
        <dbReference type="ARBA" id="ARBA00023224"/>
    </source>
</evidence>
<dbReference type="EMBL" id="BLKM01000149">
    <property type="protein sequence ID" value="GFG29486.1"/>
    <property type="molecule type" value="Genomic_DNA"/>
</dbReference>
<gene>
    <name evidence="8" type="ORF">Cfor_05048</name>
</gene>
<dbReference type="PANTHER" id="PTHR19850">
    <property type="entry name" value="GUANINE NUCLEOTIDE-BINDING PROTEIN BETA G PROTEIN BETA"/>
    <property type="match status" value="1"/>
</dbReference>
<evidence type="ECO:0000313" key="9">
    <source>
        <dbReference type="Proteomes" id="UP000502823"/>
    </source>
</evidence>